<dbReference type="InterPro" id="IPR002792">
    <property type="entry name" value="TRAM_dom"/>
</dbReference>
<feature type="binding site" evidence="4">
    <location>
        <position position="381"/>
    </location>
    <ligand>
        <name>S-adenosyl-L-methionine</name>
        <dbReference type="ChEBI" id="CHEBI:59789"/>
    </ligand>
</feature>
<dbReference type="GO" id="GO:0070475">
    <property type="term" value="P:rRNA base methylation"/>
    <property type="evidence" value="ECO:0007669"/>
    <property type="project" value="TreeGrafter"/>
</dbReference>
<evidence type="ECO:0000313" key="7">
    <source>
        <dbReference type="EMBL" id="SHJ41423.1"/>
    </source>
</evidence>
<name>A0A1M6J3Z3_9FIRM</name>
<dbReference type="PROSITE" id="PS01231">
    <property type="entry name" value="TRMA_2"/>
    <property type="match status" value="1"/>
</dbReference>
<evidence type="ECO:0000256" key="4">
    <source>
        <dbReference type="PROSITE-ProRule" id="PRU01024"/>
    </source>
</evidence>
<dbReference type="PANTHER" id="PTHR11061:SF30">
    <property type="entry name" value="TRNA (URACIL(54)-C(5))-METHYLTRANSFERASE"/>
    <property type="match status" value="1"/>
</dbReference>
<organism evidence="7 8">
    <name type="scientific">Lutispora thermophila DSM 19022</name>
    <dbReference type="NCBI Taxonomy" id="1122184"/>
    <lineage>
        <taxon>Bacteria</taxon>
        <taxon>Bacillati</taxon>
        <taxon>Bacillota</taxon>
        <taxon>Clostridia</taxon>
        <taxon>Lutisporales</taxon>
        <taxon>Lutisporaceae</taxon>
        <taxon>Lutispora</taxon>
    </lineage>
</organism>
<keyword evidence="1 4" id="KW-0489">Methyltransferase</keyword>
<dbReference type="InterPro" id="IPR030390">
    <property type="entry name" value="MeTrfase_TrmA_AS"/>
</dbReference>
<feature type="binding site" evidence="4">
    <location>
        <position position="315"/>
    </location>
    <ligand>
        <name>S-adenosyl-L-methionine</name>
        <dbReference type="ChEBI" id="CHEBI:59789"/>
    </ligand>
</feature>
<dbReference type="Proteomes" id="UP000184442">
    <property type="component" value="Unassembled WGS sequence"/>
</dbReference>
<dbReference type="PANTHER" id="PTHR11061">
    <property type="entry name" value="RNA M5U METHYLTRANSFERASE"/>
    <property type="match status" value="1"/>
</dbReference>
<keyword evidence="3 4" id="KW-0949">S-adenosyl-L-methionine</keyword>
<dbReference type="Gene3D" id="3.40.50.150">
    <property type="entry name" value="Vaccinia Virus protein VP39"/>
    <property type="match status" value="1"/>
</dbReference>
<evidence type="ECO:0000256" key="3">
    <source>
        <dbReference type="ARBA" id="ARBA00022691"/>
    </source>
</evidence>
<dbReference type="EMBL" id="FQZS01000048">
    <property type="protein sequence ID" value="SHJ41423.1"/>
    <property type="molecule type" value="Genomic_DNA"/>
</dbReference>
<dbReference type="Gene3D" id="2.40.50.140">
    <property type="entry name" value="Nucleic acid-binding proteins"/>
    <property type="match status" value="1"/>
</dbReference>
<dbReference type="GO" id="GO:0070041">
    <property type="term" value="F:rRNA (uridine-C5-)-methyltransferase activity"/>
    <property type="evidence" value="ECO:0007669"/>
    <property type="project" value="TreeGrafter"/>
</dbReference>
<keyword evidence="2 4" id="KW-0808">Transferase</keyword>
<feature type="binding site" evidence="4">
    <location>
        <position position="336"/>
    </location>
    <ligand>
        <name>S-adenosyl-L-methionine</name>
        <dbReference type="ChEBI" id="CHEBI:59789"/>
    </ligand>
</feature>
<proteinExistence type="inferred from homology"/>
<accession>A0A1M6J3Z3</accession>
<dbReference type="SUPFAM" id="SSF53335">
    <property type="entry name" value="S-adenosyl-L-methionine-dependent methyltransferases"/>
    <property type="match status" value="1"/>
</dbReference>
<dbReference type="RefSeq" id="WP_073028101.1">
    <property type="nucleotide sequence ID" value="NZ_FQZS01000048.1"/>
</dbReference>
<feature type="active site" evidence="5">
    <location>
        <position position="408"/>
    </location>
</feature>
<dbReference type="InterPro" id="IPR010280">
    <property type="entry name" value="U5_MeTrfase_fam"/>
</dbReference>
<dbReference type="Pfam" id="PF05958">
    <property type="entry name" value="tRNA_U5-meth_tr"/>
    <property type="match status" value="1"/>
</dbReference>
<evidence type="ECO:0000256" key="5">
    <source>
        <dbReference type="PROSITE-ProRule" id="PRU10015"/>
    </source>
</evidence>
<dbReference type="CDD" id="cd02440">
    <property type="entry name" value="AdoMet_MTases"/>
    <property type="match status" value="1"/>
</dbReference>
<dbReference type="STRING" id="1122184.SAMN02745176_03498"/>
<feature type="binding site" evidence="4">
    <location>
        <position position="286"/>
    </location>
    <ligand>
        <name>S-adenosyl-L-methionine</name>
        <dbReference type="ChEBI" id="CHEBI:59789"/>
    </ligand>
</feature>
<dbReference type="AlphaFoldDB" id="A0A1M6J3Z3"/>
<evidence type="ECO:0000256" key="1">
    <source>
        <dbReference type="ARBA" id="ARBA00022603"/>
    </source>
</evidence>
<dbReference type="PROSITE" id="PS50926">
    <property type="entry name" value="TRAM"/>
    <property type="match status" value="1"/>
</dbReference>
<dbReference type="PROSITE" id="PS51687">
    <property type="entry name" value="SAM_MT_RNA_M5U"/>
    <property type="match status" value="1"/>
</dbReference>
<evidence type="ECO:0000313" key="8">
    <source>
        <dbReference type="Proteomes" id="UP000184442"/>
    </source>
</evidence>
<keyword evidence="8" id="KW-1185">Reference proteome</keyword>
<evidence type="ECO:0000256" key="2">
    <source>
        <dbReference type="ARBA" id="ARBA00022679"/>
    </source>
</evidence>
<comment type="similarity">
    <text evidence="4">Belongs to the class I-like SAM-binding methyltransferase superfamily. RNA M5U methyltransferase family.</text>
</comment>
<feature type="domain" description="TRAM" evidence="6">
    <location>
        <begin position="1"/>
        <end position="58"/>
    </location>
</feature>
<feature type="active site" description="Nucleophile" evidence="4">
    <location>
        <position position="408"/>
    </location>
</feature>
<dbReference type="FunFam" id="3.40.50.150:FF:000009">
    <property type="entry name" value="23S rRNA (Uracil(1939)-C(5))-methyltransferase RlmD"/>
    <property type="match status" value="1"/>
</dbReference>
<dbReference type="Pfam" id="PF01938">
    <property type="entry name" value="TRAM"/>
    <property type="match status" value="1"/>
</dbReference>
<dbReference type="InterPro" id="IPR012340">
    <property type="entry name" value="NA-bd_OB-fold"/>
</dbReference>
<dbReference type="SUPFAM" id="SSF50249">
    <property type="entry name" value="Nucleic acid-binding proteins"/>
    <property type="match status" value="1"/>
</dbReference>
<dbReference type="Gene3D" id="2.40.50.1070">
    <property type="match status" value="1"/>
</dbReference>
<dbReference type="InterPro" id="IPR029063">
    <property type="entry name" value="SAM-dependent_MTases_sf"/>
</dbReference>
<evidence type="ECO:0000259" key="6">
    <source>
        <dbReference type="PROSITE" id="PS50926"/>
    </source>
</evidence>
<sequence>MKKGQILELLIEDTKYPSIGIANVENKKVEIKNAMLGERVLVRITKNRKDKAEGSILEVLQYPKEAIEPLCPHFSECGGCTHQRMPYEIQLRQKEREVLKLFEKADIKNFKYEGIEKSPLEFEYRNKMEFTFGNLTKDGKMTLGMHQSGKFYNILPIEQCKIVDDDYNILLKTISDYCKEKGLPFYRKMIHEGYLRYLVIRKSFRRNELLVNIITTTQLEHDFRDLVDELLKLNLNNTLVGFLHTKNDSLSDAVKNEGYDVLYGRDYIIEEILGLKFKISAFSFFQTNSLGAEKLYSVVQEYLGDAKGKVIYDLYCGTGTITQIVSQRADKVYGIELIEEAIEAAKENAKLNNIDNIEFIVGDVGEKLKEIEKKPDLIIIDPPRPGVGPKALQQIIDYGVPQMIYVSCNPKTLVENLKDMIKAGYKVEKIRLVDMFPHTVHVECVVLMSRV</sequence>
<protein>
    <submittedName>
        <fullName evidence="7">23S rRNA m(5)U-1939 methyltransferase</fullName>
    </submittedName>
</protein>
<reference evidence="7 8" key="1">
    <citation type="submission" date="2016-11" db="EMBL/GenBank/DDBJ databases">
        <authorList>
            <person name="Jaros S."/>
            <person name="Januszkiewicz K."/>
            <person name="Wedrychowicz H."/>
        </authorList>
    </citation>
    <scope>NUCLEOTIDE SEQUENCE [LARGE SCALE GENOMIC DNA]</scope>
    <source>
        <strain evidence="7 8">DSM 19022</strain>
    </source>
</reference>
<dbReference type="NCBIfam" id="TIGR00479">
    <property type="entry name" value="rumA"/>
    <property type="match status" value="1"/>
</dbReference>
<gene>
    <name evidence="7" type="ORF">SAMN02745176_03498</name>
</gene>
<dbReference type="OrthoDB" id="9804590at2"/>
<dbReference type="InterPro" id="IPR030391">
    <property type="entry name" value="MeTrfase_TrmA_CS"/>
</dbReference>
<dbReference type="PROSITE" id="PS01230">
    <property type="entry name" value="TRMA_1"/>
    <property type="match status" value="1"/>
</dbReference>